<dbReference type="AlphaFoldDB" id="A0ABD5U6I0"/>
<name>A0ABD5U6I0_9EURY</name>
<keyword evidence="3" id="KW-0472">Membrane</keyword>
<dbReference type="Pfam" id="PF01066">
    <property type="entry name" value="CDP-OH_P_transf"/>
    <property type="match status" value="1"/>
</dbReference>
<feature type="transmembrane region" description="Helical" evidence="3">
    <location>
        <begin position="155"/>
        <end position="172"/>
    </location>
</feature>
<keyword evidence="3" id="KW-1133">Transmembrane helix</keyword>
<reference evidence="4 5" key="1">
    <citation type="journal article" date="2019" name="Int. J. Syst. Evol. Microbiol.">
        <title>The Global Catalogue of Microorganisms (GCM) 10K type strain sequencing project: providing services to taxonomists for standard genome sequencing and annotation.</title>
        <authorList>
            <consortium name="The Broad Institute Genomics Platform"/>
            <consortium name="The Broad Institute Genome Sequencing Center for Infectious Disease"/>
            <person name="Wu L."/>
            <person name="Ma J."/>
        </authorList>
    </citation>
    <scope>NUCLEOTIDE SEQUENCE [LARGE SCALE GENOMIC DNA]</scope>
    <source>
        <strain evidence="4 5">PSRA2</strain>
    </source>
</reference>
<evidence type="ECO:0000313" key="5">
    <source>
        <dbReference type="Proteomes" id="UP001596406"/>
    </source>
</evidence>
<dbReference type="Gene3D" id="1.20.120.1760">
    <property type="match status" value="1"/>
</dbReference>
<accession>A0ABD5U6I0</accession>
<feature type="transmembrane region" description="Helical" evidence="3">
    <location>
        <begin position="102"/>
        <end position="124"/>
    </location>
</feature>
<dbReference type="InterPro" id="IPR000462">
    <property type="entry name" value="CDP-OH_P_trans"/>
</dbReference>
<sequence>MRPRFVGRLGVADCVTVTNAALGFAAAAAVLVDPGLAARLILLAAVADGLDGVLARVTGGTPVGEYLDSLADVASFGVAPALFVFGVTVDAWGAAPTPRTALAVAVPALFVGMAVVRLGLYTAYDVDSDATRGVQTTLAGTVLAVLYLAGLRDPWALLVVTGALAGLMVTRIPYPDLYARDALAMGVVQVLAIVAPEALSRAFPKLLLGAALGYLLLAPRFYWRTPRFE</sequence>
<comment type="caution">
    <text evidence="4">The sequence shown here is derived from an EMBL/GenBank/DDBJ whole genome shotgun (WGS) entry which is preliminary data.</text>
</comment>
<gene>
    <name evidence="4" type="ORF">ACFQHK_06525</name>
</gene>
<dbReference type="InterPro" id="IPR048254">
    <property type="entry name" value="CDP_ALCOHOL_P_TRANSF_CS"/>
</dbReference>
<keyword evidence="3" id="KW-0812">Transmembrane</keyword>
<evidence type="ECO:0000256" key="3">
    <source>
        <dbReference type="SAM" id="Phobius"/>
    </source>
</evidence>
<dbReference type="GO" id="GO:0016740">
    <property type="term" value="F:transferase activity"/>
    <property type="evidence" value="ECO:0007669"/>
    <property type="project" value="UniProtKB-KW"/>
</dbReference>
<protein>
    <submittedName>
        <fullName evidence="4">Protein sorting system archaetidylserine synthase</fullName>
    </submittedName>
</protein>
<organism evidence="4 5">
    <name type="scientific">Halomarina ordinaria</name>
    <dbReference type="NCBI Taxonomy" id="3033939"/>
    <lineage>
        <taxon>Archaea</taxon>
        <taxon>Methanobacteriati</taxon>
        <taxon>Methanobacteriota</taxon>
        <taxon>Stenosarchaea group</taxon>
        <taxon>Halobacteria</taxon>
        <taxon>Halobacteriales</taxon>
        <taxon>Natronomonadaceae</taxon>
        <taxon>Halomarina</taxon>
    </lineage>
</organism>
<feature type="transmembrane region" description="Helical" evidence="3">
    <location>
        <begin position="130"/>
        <end position="148"/>
    </location>
</feature>
<proteinExistence type="inferred from homology"/>
<feature type="transmembrane region" description="Helical" evidence="3">
    <location>
        <begin position="73"/>
        <end position="95"/>
    </location>
</feature>
<comment type="similarity">
    <text evidence="2">Belongs to the CDP-alcohol phosphatidyltransferase class-I family.</text>
</comment>
<keyword evidence="5" id="KW-1185">Reference proteome</keyword>
<evidence type="ECO:0000313" key="4">
    <source>
        <dbReference type="EMBL" id="MFC6836160.1"/>
    </source>
</evidence>
<evidence type="ECO:0000256" key="2">
    <source>
        <dbReference type="RuleBase" id="RU003750"/>
    </source>
</evidence>
<dbReference type="EMBL" id="JBHSXM010000001">
    <property type="protein sequence ID" value="MFC6836160.1"/>
    <property type="molecule type" value="Genomic_DNA"/>
</dbReference>
<dbReference type="PROSITE" id="PS00379">
    <property type="entry name" value="CDP_ALCOHOL_P_TRANSF"/>
    <property type="match status" value="1"/>
</dbReference>
<feature type="transmembrane region" description="Helical" evidence="3">
    <location>
        <begin position="206"/>
        <end position="223"/>
    </location>
</feature>
<dbReference type="RefSeq" id="WP_304447854.1">
    <property type="nucleotide sequence ID" value="NZ_JARRAH010000001.1"/>
</dbReference>
<keyword evidence="1 2" id="KW-0808">Transferase</keyword>
<dbReference type="NCBIfam" id="NF038086">
    <property type="entry name" value="anchor_synt_A"/>
    <property type="match status" value="1"/>
</dbReference>
<evidence type="ECO:0000256" key="1">
    <source>
        <dbReference type="ARBA" id="ARBA00022679"/>
    </source>
</evidence>
<dbReference type="Proteomes" id="UP001596406">
    <property type="component" value="Unassembled WGS sequence"/>
</dbReference>
<dbReference type="InterPro" id="IPR043130">
    <property type="entry name" value="CDP-OH_PTrfase_TM_dom"/>
</dbReference>